<reference evidence="8 10" key="1">
    <citation type="journal article" date="2012" name="Nature">
        <title>Algal genomes reveal evolutionary mosaicism and the fate of nucleomorphs.</title>
        <authorList>
            <consortium name="DOE Joint Genome Institute"/>
            <person name="Curtis B.A."/>
            <person name="Tanifuji G."/>
            <person name="Burki F."/>
            <person name="Gruber A."/>
            <person name="Irimia M."/>
            <person name="Maruyama S."/>
            <person name="Arias M.C."/>
            <person name="Ball S.G."/>
            <person name="Gile G.H."/>
            <person name="Hirakawa Y."/>
            <person name="Hopkins J.F."/>
            <person name="Kuo A."/>
            <person name="Rensing S.A."/>
            <person name="Schmutz J."/>
            <person name="Symeonidi A."/>
            <person name="Elias M."/>
            <person name="Eveleigh R.J."/>
            <person name="Herman E.K."/>
            <person name="Klute M.J."/>
            <person name="Nakayama T."/>
            <person name="Obornik M."/>
            <person name="Reyes-Prieto A."/>
            <person name="Armbrust E.V."/>
            <person name="Aves S.J."/>
            <person name="Beiko R.G."/>
            <person name="Coutinho P."/>
            <person name="Dacks J.B."/>
            <person name="Durnford D.G."/>
            <person name="Fast N.M."/>
            <person name="Green B.R."/>
            <person name="Grisdale C.J."/>
            <person name="Hempel F."/>
            <person name="Henrissat B."/>
            <person name="Hoppner M.P."/>
            <person name="Ishida K."/>
            <person name="Kim E."/>
            <person name="Koreny L."/>
            <person name="Kroth P.G."/>
            <person name="Liu Y."/>
            <person name="Malik S.B."/>
            <person name="Maier U.G."/>
            <person name="McRose D."/>
            <person name="Mock T."/>
            <person name="Neilson J.A."/>
            <person name="Onodera N.T."/>
            <person name="Poole A.M."/>
            <person name="Pritham E.J."/>
            <person name="Richards T.A."/>
            <person name="Rocap G."/>
            <person name="Roy S.W."/>
            <person name="Sarai C."/>
            <person name="Schaack S."/>
            <person name="Shirato S."/>
            <person name="Slamovits C.H."/>
            <person name="Spencer D.F."/>
            <person name="Suzuki S."/>
            <person name="Worden A.Z."/>
            <person name="Zauner S."/>
            <person name="Barry K."/>
            <person name="Bell C."/>
            <person name="Bharti A.K."/>
            <person name="Crow J.A."/>
            <person name="Grimwood J."/>
            <person name="Kramer R."/>
            <person name="Lindquist E."/>
            <person name="Lucas S."/>
            <person name="Salamov A."/>
            <person name="McFadden G.I."/>
            <person name="Lane C.E."/>
            <person name="Keeling P.J."/>
            <person name="Gray M.W."/>
            <person name="Grigoriev I.V."/>
            <person name="Archibald J.M."/>
        </authorList>
    </citation>
    <scope>NUCLEOTIDE SEQUENCE</scope>
    <source>
        <strain evidence="8 10">CCMP2712</strain>
    </source>
</reference>
<evidence type="ECO:0000256" key="5">
    <source>
        <dbReference type="SAM" id="MobiDB-lite"/>
    </source>
</evidence>
<dbReference type="Proteomes" id="UP000011087">
    <property type="component" value="Unassembled WGS sequence"/>
</dbReference>
<feature type="compositionally biased region" description="Polar residues" evidence="5">
    <location>
        <begin position="571"/>
        <end position="581"/>
    </location>
</feature>
<keyword evidence="3" id="KW-0804">Transcription</keyword>
<dbReference type="SUPFAM" id="SSF46689">
    <property type="entry name" value="Homeodomain-like"/>
    <property type="match status" value="2"/>
</dbReference>
<keyword evidence="2" id="KW-0238">DNA-binding</keyword>
<dbReference type="GO" id="GO:0042795">
    <property type="term" value="P:snRNA transcription by RNA polymerase II"/>
    <property type="evidence" value="ECO:0007669"/>
    <property type="project" value="TreeGrafter"/>
</dbReference>
<dbReference type="PANTHER" id="PTHR46621">
    <property type="entry name" value="SNRNA-ACTIVATING PROTEIN COMPLEX SUBUNIT 4"/>
    <property type="match status" value="1"/>
</dbReference>
<feature type="domain" description="HTH myb-type" evidence="7">
    <location>
        <begin position="447"/>
        <end position="499"/>
    </location>
</feature>
<dbReference type="OMA" id="QYESTHI"/>
<organism evidence="8">
    <name type="scientific">Guillardia theta (strain CCMP2712)</name>
    <name type="common">Cryptophyte</name>
    <dbReference type="NCBI Taxonomy" id="905079"/>
    <lineage>
        <taxon>Eukaryota</taxon>
        <taxon>Cryptophyceae</taxon>
        <taxon>Pyrenomonadales</taxon>
        <taxon>Geminigeraceae</taxon>
        <taxon>Guillardia</taxon>
    </lineage>
</organism>
<dbReference type="AlphaFoldDB" id="L1JYJ1"/>
<evidence type="ECO:0000259" key="6">
    <source>
        <dbReference type="PROSITE" id="PS50090"/>
    </source>
</evidence>
<evidence type="ECO:0000256" key="4">
    <source>
        <dbReference type="ARBA" id="ARBA00023242"/>
    </source>
</evidence>
<evidence type="ECO:0000313" key="10">
    <source>
        <dbReference type="Proteomes" id="UP000011087"/>
    </source>
</evidence>
<reference evidence="9" key="3">
    <citation type="submission" date="2015-06" db="UniProtKB">
        <authorList>
            <consortium name="EnsemblProtists"/>
        </authorList>
    </citation>
    <scope>IDENTIFICATION</scope>
</reference>
<feature type="compositionally biased region" description="Acidic residues" evidence="5">
    <location>
        <begin position="7"/>
        <end position="36"/>
    </location>
</feature>
<accession>L1JYJ1</accession>
<feature type="region of interest" description="Disordered" evidence="5">
    <location>
        <begin position="58"/>
        <end position="80"/>
    </location>
</feature>
<sequence length="581" mass="67937">MQGLWADEADGMEEEDDMDEFLDSCDDSGEEEEEGGGEVLPSLLQWAQSNQEHHLLERNEGAAGAQGGSSEGRERLRKETLEKNRALHGTILDMLKDIEKMKERNRDKWKDMQAQREDLMRIIDGRKVEKFRRGRWREGRHELAARKDDSESFFGINLLDRHPDKAITPVEHSVAGWRLSERRVLVNEVANCCTKMLFLQGQGDQLLSARKHEVLLSEPCRKVLQDPKLWEEVGKIMWRKLKRGSEESFVQFTNVDDPKITRKEWSKEQEKLLVSSVKSGLSWAEIGRKMEEKLQVYRPPVDLFTYYQRVHNGNLVRTGNWTKEEDEVLVMAMKTIAENDWVGVARYIQERGCNRNEQQCLQRWKRINPDLKKGPWSPEEDEVLQQAVKSLAPWASSRDEDGELRDPRELSKSMPWIEIAKLVPGRRADQVRDHWIQKHPYRRQQARPWKAEEHAMLEDLVKEYGVGRWAQIATVVIVKGGRTPRQCRLHWERTHKDEVHEDRVEKIIKERILPKAGACLGSRYHNRPQSLIKVEDLEIPEEQLEEMKQEIRNGLQAKQPNKRKTKKEQAESSSLRDQIQP</sequence>
<dbReference type="GO" id="GO:0042796">
    <property type="term" value="P:snRNA transcription by RNA polymerase III"/>
    <property type="evidence" value="ECO:0007669"/>
    <property type="project" value="TreeGrafter"/>
</dbReference>
<evidence type="ECO:0000256" key="3">
    <source>
        <dbReference type="ARBA" id="ARBA00023163"/>
    </source>
</evidence>
<dbReference type="STRING" id="905079.L1JYJ1"/>
<feature type="region of interest" description="Disordered" evidence="5">
    <location>
        <begin position="548"/>
        <end position="581"/>
    </location>
</feature>
<evidence type="ECO:0000259" key="7">
    <source>
        <dbReference type="PROSITE" id="PS51294"/>
    </source>
</evidence>
<dbReference type="PANTHER" id="PTHR46621:SF1">
    <property type="entry name" value="SNRNA-ACTIVATING PROTEIN COMPLEX SUBUNIT 4"/>
    <property type="match status" value="1"/>
</dbReference>
<dbReference type="PROSITE" id="PS51294">
    <property type="entry name" value="HTH_MYB"/>
    <property type="match status" value="2"/>
</dbReference>
<dbReference type="EnsemblProtists" id="EKX53399">
    <property type="protein sequence ID" value="EKX53399"/>
    <property type="gene ID" value="GUITHDRAFT_101101"/>
</dbReference>
<dbReference type="InterPro" id="IPR001005">
    <property type="entry name" value="SANT/Myb"/>
</dbReference>
<feature type="region of interest" description="Disordered" evidence="5">
    <location>
        <begin position="1"/>
        <end position="39"/>
    </location>
</feature>
<dbReference type="InterPro" id="IPR051575">
    <property type="entry name" value="Myb-like_DNA-bd"/>
</dbReference>
<keyword evidence="1" id="KW-0805">Transcription regulation</keyword>
<dbReference type="CDD" id="cd00167">
    <property type="entry name" value="SANT"/>
    <property type="match status" value="3"/>
</dbReference>
<protein>
    <submittedName>
        <fullName evidence="8 9">Uncharacterized protein</fullName>
    </submittedName>
</protein>
<evidence type="ECO:0000313" key="9">
    <source>
        <dbReference type="EnsemblProtists" id="EKX53399"/>
    </source>
</evidence>
<dbReference type="KEGG" id="gtt:GUITHDRAFT_101101"/>
<dbReference type="eggNOG" id="KOG0049">
    <property type="taxonomic scope" value="Eukaryota"/>
</dbReference>
<evidence type="ECO:0000256" key="2">
    <source>
        <dbReference type="ARBA" id="ARBA00023125"/>
    </source>
</evidence>
<dbReference type="Pfam" id="PF00249">
    <property type="entry name" value="Myb_DNA-binding"/>
    <property type="match status" value="1"/>
</dbReference>
<dbReference type="Gene3D" id="1.10.10.60">
    <property type="entry name" value="Homeodomain-like"/>
    <property type="match status" value="3"/>
</dbReference>
<dbReference type="GO" id="GO:0001006">
    <property type="term" value="F:RNA polymerase III type 3 promoter sequence-specific DNA binding"/>
    <property type="evidence" value="ECO:0007669"/>
    <property type="project" value="TreeGrafter"/>
</dbReference>
<dbReference type="PaxDb" id="55529-EKX53399"/>
<dbReference type="GO" id="GO:0000978">
    <property type="term" value="F:RNA polymerase II cis-regulatory region sequence-specific DNA binding"/>
    <property type="evidence" value="ECO:0007669"/>
    <property type="project" value="TreeGrafter"/>
</dbReference>
<keyword evidence="4" id="KW-0539">Nucleus</keyword>
<dbReference type="PROSITE" id="PS50090">
    <property type="entry name" value="MYB_LIKE"/>
    <property type="match status" value="3"/>
</dbReference>
<reference evidence="10" key="2">
    <citation type="submission" date="2012-11" db="EMBL/GenBank/DDBJ databases">
        <authorList>
            <person name="Kuo A."/>
            <person name="Curtis B.A."/>
            <person name="Tanifuji G."/>
            <person name="Burki F."/>
            <person name="Gruber A."/>
            <person name="Irimia M."/>
            <person name="Maruyama S."/>
            <person name="Arias M.C."/>
            <person name="Ball S.G."/>
            <person name="Gile G.H."/>
            <person name="Hirakawa Y."/>
            <person name="Hopkins J.F."/>
            <person name="Rensing S.A."/>
            <person name="Schmutz J."/>
            <person name="Symeonidi A."/>
            <person name="Elias M."/>
            <person name="Eveleigh R.J."/>
            <person name="Herman E.K."/>
            <person name="Klute M.J."/>
            <person name="Nakayama T."/>
            <person name="Obornik M."/>
            <person name="Reyes-Prieto A."/>
            <person name="Armbrust E.V."/>
            <person name="Aves S.J."/>
            <person name="Beiko R.G."/>
            <person name="Coutinho P."/>
            <person name="Dacks J.B."/>
            <person name="Durnford D.G."/>
            <person name="Fast N.M."/>
            <person name="Green B.R."/>
            <person name="Grisdale C."/>
            <person name="Hempe F."/>
            <person name="Henrissat B."/>
            <person name="Hoppner M.P."/>
            <person name="Ishida K.-I."/>
            <person name="Kim E."/>
            <person name="Koreny L."/>
            <person name="Kroth P.G."/>
            <person name="Liu Y."/>
            <person name="Malik S.-B."/>
            <person name="Maier U.G."/>
            <person name="McRose D."/>
            <person name="Mock T."/>
            <person name="Neilson J.A."/>
            <person name="Onodera N.T."/>
            <person name="Poole A.M."/>
            <person name="Pritham E.J."/>
            <person name="Richards T.A."/>
            <person name="Rocap G."/>
            <person name="Roy S.W."/>
            <person name="Sarai C."/>
            <person name="Schaack S."/>
            <person name="Shirato S."/>
            <person name="Slamovits C.H."/>
            <person name="Spencer D.F."/>
            <person name="Suzuki S."/>
            <person name="Worden A.Z."/>
            <person name="Zauner S."/>
            <person name="Barry K."/>
            <person name="Bell C."/>
            <person name="Bharti A.K."/>
            <person name="Crow J.A."/>
            <person name="Grimwood J."/>
            <person name="Kramer R."/>
            <person name="Lindquist E."/>
            <person name="Lucas S."/>
            <person name="Salamov A."/>
            <person name="McFadden G.I."/>
            <person name="Lane C.E."/>
            <person name="Keeling P.J."/>
            <person name="Gray M.W."/>
            <person name="Grigoriev I.V."/>
            <person name="Archibald J.M."/>
        </authorList>
    </citation>
    <scope>NUCLEOTIDE SEQUENCE</scope>
    <source>
        <strain evidence="10">CCMP2712</strain>
    </source>
</reference>
<dbReference type="Pfam" id="PF13921">
    <property type="entry name" value="Myb_DNA-bind_6"/>
    <property type="match status" value="1"/>
</dbReference>
<feature type="domain" description="Myb-like" evidence="6">
    <location>
        <begin position="369"/>
        <end position="435"/>
    </location>
</feature>
<name>L1JYJ1_GUITC</name>
<dbReference type="SMART" id="SM00717">
    <property type="entry name" value="SANT"/>
    <property type="match status" value="4"/>
</dbReference>
<dbReference type="EMBL" id="JH992970">
    <property type="protein sequence ID" value="EKX53399.1"/>
    <property type="molecule type" value="Genomic_DNA"/>
</dbReference>
<dbReference type="GeneID" id="17309952"/>
<feature type="domain" description="Myb-like" evidence="6">
    <location>
        <begin position="448"/>
        <end position="495"/>
    </location>
</feature>
<dbReference type="OrthoDB" id="2143914at2759"/>
<dbReference type="InterPro" id="IPR009057">
    <property type="entry name" value="Homeodomain-like_sf"/>
</dbReference>
<gene>
    <name evidence="8" type="ORF">GUITHDRAFT_101101</name>
</gene>
<proteinExistence type="predicted"/>
<dbReference type="RefSeq" id="XP_005840379.1">
    <property type="nucleotide sequence ID" value="XM_005840322.1"/>
</dbReference>
<feature type="domain" description="Myb-like" evidence="6">
    <location>
        <begin position="313"/>
        <end position="368"/>
    </location>
</feature>
<dbReference type="GO" id="GO:0019185">
    <property type="term" value="C:snRNA-activating protein complex"/>
    <property type="evidence" value="ECO:0007669"/>
    <property type="project" value="TreeGrafter"/>
</dbReference>
<feature type="compositionally biased region" description="Basic and acidic residues" evidence="5">
    <location>
        <begin position="71"/>
        <end position="80"/>
    </location>
</feature>
<keyword evidence="10" id="KW-1185">Reference proteome</keyword>
<feature type="domain" description="HTH myb-type" evidence="7">
    <location>
        <begin position="316"/>
        <end position="372"/>
    </location>
</feature>
<evidence type="ECO:0000313" key="8">
    <source>
        <dbReference type="EMBL" id="EKX53399.1"/>
    </source>
</evidence>
<evidence type="ECO:0000256" key="1">
    <source>
        <dbReference type="ARBA" id="ARBA00023015"/>
    </source>
</evidence>
<dbReference type="InterPro" id="IPR017930">
    <property type="entry name" value="Myb_dom"/>
</dbReference>
<dbReference type="HOGENOM" id="CLU_469689_0_0_1"/>